<dbReference type="SMART" id="SM00918">
    <property type="entry name" value="Lig_chan-Glu_bd"/>
    <property type="match status" value="1"/>
</dbReference>
<organism evidence="15 16">
    <name type="scientific">Mytilus coruscus</name>
    <name type="common">Sea mussel</name>
    <dbReference type="NCBI Taxonomy" id="42192"/>
    <lineage>
        <taxon>Eukaryota</taxon>
        <taxon>Metazoa</taxon>
        <taxon>Spiralia</taxon>
        <taxon>Lophotrochozoa</taxon>
        <taxon>Mollusca</taxon>
        <taxon>Bivalvia</taxon>
        <taxon>Autobranchia</taxon>
        <taxon>Pteriomorphia</taxon>
        <taxon>Mytilida</taxon>
        <taxon>Mytiloidea</taxon>
        <taxon>Mytilidae</taxon>
        <taxon>Mytilinae</taxon>
        <taxon>Mytilus</taxon>
    </lineage>
</organism>
<dbReference type="FunFam" id="3.40.190.10:FF:000024">
    <property type="entry name" value="Glutamate receptor, ionotropic, delta 1"/>
    <property type="match status" value="1"/>
</dbReference>
<evidence type="ECO:0000259" key="13">
    <source>
        <dbReference type="SMART" id="SM00079"/>
    </source>
</evidence>
<keyword evidence="10" id="KW-1071">Ligand-gated ion channel</keyword>
<dbReference type="SUPFAM" id="SSF81324">
    <property type="entry name" value="Voltage-gated potassium channels"/>
    <property type="match status" value="1"/>
</dbReference>
<feature type="transmembrane region" description="Helical" evidence="12">
    <location>
        <begin position="424"/>
        <end position="445"/>
    </location>
</feature>
<feature type="domain" description="Ionotropic glutamate receptor C-terminal" evidence="13">
    <location>
        <begin position="235"/>
        <end position="568"/>
    </location>
</feature>
<dbReference type="InterPro" id="IPR019594">
    <property type="entry name" value="Glu/Gly-bd"/>
</dbReference>
<dbReference type="AlphaFoldDB" id="A0A6J8A435"/>
<dbReference type="Pfam" id="PF10613">
    <property type="entry name" value="Lig_chan-Glu_bd"/>
    <property type="match status" value="1"/>
</dbReference>
<protein>
    <recommendedName>
        <fullName evidence="17">GRIN</fullName>
    </recommendedName>
</protein>
<dbReference type="OrthoDB" id="9997229at2759"/>
<sequence>MENNSINIYFNSTCSNSFPVQTNSLSAFHMTSQIIAIETNVIVSVLKHSGWREIVILHDNTTARTVTQVTDILARADVFLMVYNIDLYTECQLTGILSSLKVDMLDGALNVTMICTVNSSITVLRSARDFHNKYVEGQLRVQHISKWIIFSDSNFSQDDLNTFHLDNIVYLNLKSAKQNNKVVFCERTIPFVLQTLMWTKSGREFSNIGTVSDKGEASIYGQFFPNTKNGFNGRMLRVTTLEWGAMTIIQEEGNFTGLCFDILNEIARRLNFTYSVTIPPDGAFGSELSNGTWTGMVGMIQNEQADLVVSSLTINPEREKVIDFTYPFLFDHVTVVYAKPRERKWRTLIKPFETNVIVMIGVSLIVISLIYCLQERWNPIYHTVSKRKPPSLYHSFWYMYGALLSQGGEPLPASLAGRTIVSCWWIFCIVSIAVYSGNLTASLTIHKTKLPFTSLEEMVNQKEYKWGTLGSSAFQTVFEESKVPTYAAIWNGIVEFNKSDPSVLSKSGEEHLQKLYKGNYAFIMAKQYIDFETAGHCNLVLLNEHLARNEVAFALANNSPFVRILSNA</sequence>
<keyword evidence="6" id="KW-0406">Ion transport</keyword>
<reference evidence="15 16" key="1">
    <citation type="submission" date="2020-06" db="EMBL/GenBank/DDBJ databases">
        <authorList>
            <person name="Li R."/>
            <person name="Bekaert M."/>
        </authorList>
    </citation>
    <scope>NUCLEOTIDE SEQUENCE [LARGE SCALE GENOMIC DNA]</scope>
    <source>
        <strain evidence="16">wild</strain>
    </source>
</reference>
<evidence type="ECO:0000256" key="2">
    <source>
        <dbReference type="ARBA" id="ARBA00022448"/>
    </source>
</evidence>
<feature type="domain" description="Ionotropic glutamate receptor L-glutamate and glycine-binding" evidence="14">
    <location>
        <begin position="245"/>
        <end position="302"/>
    </location>
</feature>
<dbReference type="Proteomes" id="UP000507470">
    <property type="component" value="Unassembled WGS sequence"/>
</dbReference>
<dbReference type="InterPro" id="IPR001320">
    <property type="entry name" value="Iontro_rcpt_C"/>
</dbReference>
<dbReference type="PANTHER" id="PTHR42643">
    <property type="entry name" value="IONOTROPIC RECEPTOR 20A-RELATED"/>
    <property type="match status" value="1"/>
</dbReference>
<keyword evidence="11" id="KW-0407">Ion channel</keyword>
<keyword evidence="8" id="KW-0675">Receptor</keyword>
<evidence type="ECO:0000256" key="6">
    <source>
        <dbReference type="ARBA" id="ARBA00023065"/>
    </source>
</evidence>
<keyword evidence="7 12" id="KW-0472">Membrane</keyword>
<feature type="transmembrane region" description="Helical" evidence="12">
    <location>
        <begin position="356"/>
        <end position="374"/>
    </location>
</feature>
<proteinExistence type="predicted"/>
<keyword evidence="16" id="KW-1185">Reference proteome</keyword>
<dbReference type="GO" id="GO:0050906">
    <property type="term" value="P:detection of stimulus involved in sensory perception"/>
    <property type="evidence" value="ECO:0007669"/>
    <property type="project" value="UniProtKB-ARBA"/>
</dbReference>
<evidence type="ECO:0000256" key="10">
    <source>
        <dbReference type="ARBA" id="ARBA00023286"/>
    </source>
</evidence>
<evidence type="ECO:0000256" key="8">
    <source>
        <dbReference type="ARBA" id="ARBA00023170"/>
    </source>
</evidence>
<comment type="subcellular location">
    <subcellularLocation>
        <location evidence="1">Cell membrane</location>
        <topology evidence="1">Multi-pass membrane protein</topology>
    </subcellularLocation>
</comment>
<evidence type="ECO:0008006" key="17">
    <source>
        <dbReference type="Google" id="ProtNLM"/>
    </source>
</evidence>
<dbReference type="Pfam" id="PF00060">
    <property type="entry name" value="Lig_chan"/>
    <property type="match status" value="1"/>
</dbReference>
<dbReference type="Gene3D" id="3.40.190.10">
    <property type="entry name" value="Periplasmic binding protein-like II"/>
    <property type="match status" value="2"/>
</dbReference>
<keyword evidence="9" id="KW-0325">Glycoprotein</keyword>
<gene>
    <name evidence="15" type="ORF">MCOR_2901</name>
</gene>
<evidence type="ECO:0000256" key="3">
    <source>
        <dbReference type="ARBA" id="ARBA00022475"/>
    </source>
</evidence>
<evidence type="ECO:0000313" key="15">
    <source>
        <dbReference type="EMBL" id="CAC5360403.1"/>
    </source>
</evidence>
<dbReference type="PANTHER" id="PTHR42643:SF24">
    <property type="entry name" value="IONOTROPIC RECEPTOR 60A"/>
    <property type="match status" value="1"/>
</dbReference>
<dbReference type="InterPro" id="IPR052192">
    <property type="entry name" value="Insect_Ionotropic_Sensory_Rcpt"/>
</dbReference>
<dbReference type="SUPFAM" id="SSF53850">
    <property type="entry name" value="Periplasmic binding protein-like II"/>
    <property type="match status" value="1"/>
</dbReference>
<evidence type="ECO:0000313" key="16">
    <source>
        <dbReference type="Proteomes" id="UP000507470"/>
    </source>
</evidence>
<evidence type="ECO:0000256" key="11">
    <source>
        <dbReference type="ARBA" id="ARBA00023303"/>
    </source>
</evidence>
<evidence type="ECO:0000256" key="4">
    <source>
        <dbReference type="ARBA" id="ARBA00022692"/>
    </source>
</evidence>
<dbReference type="FunFam" id="1.10.287.70:FF:000143">
    <property type="entry name" value="Probable glutamate receptor"/>
    <property type="match status" value="1"/>
</dbReference>
<keyword evidence="4 12" id="KW-0812">Transmembrane</keyword>
<dbReference type="GO" id="GO:0015276">
    <property type="term" value="F:ligand-gated monoatomic ion channel activity"/>
    <property type="evidence" value="ECO:0007669"/>
    <property type="project" value="InterPro"/>
</dbReference>
<keyword evidence="2" id="KW-0813">Transport</keyword>
<dbReference type="SMART" id="SM00079">
    <property type="entry name" value="PBPe"/>
    <property type="match status" value="1"/>
</dbReference>
<evidence type="ECO:0000256" key="5">
    <source>
        <dbReference type="ARBA" id="ARBA00022989"/>
    </source>
</evidence>
<keyword evidence="3" id="KW-1003">Cell membrane</keyword>
<name>A0A6J8A435_MYTCO</name>
<evidence type="ECO:0000256" key="12">
    <source>
        <dbReference type="SAM" id="Phobius"/>
    </source>
</evidence>
<keyword evidence="5 12" id="KW-1133">Transmembrane helix</keyword>
<evidence type="ECO:0000256" key="7">
    <source>
        <dbReference type="ARBA" id="ARBA00023136"/>
    </source>
</evidence>
<evidence type="ECO:0000256" key="9">
    <source>
        <dbReference type="ARBA" id="ARBA00023180"/>
    </source>
</evidence>
<dbReference type="GO" id="GO:0005886">
    <property type="term" value="C:plasma membrane"/>
    <property type="evidence" value="ECO:0007669"/>
    <property type="project" value="UniProtKB-SubCell"/>
</dbReference>
<evidence type="ECO:0000256" key="1">
    <source>
        <dbReference type="ARBA" id="ARBA00004651"/>
    </source>
</evidence>
<evidence type="ECO:0000259" key="14">
    <source>
        <dbReference type="SMART" id="SM00918"/>
    </source>
</evidence>
<dbReference type="EMBL" id="CACVKT020000564">
    <property type="protein sequence ID" value="CAC5360403.1"/>
    <property type="molecule type" value="Genomic_DNA"/>
</dbReference>
<accession>A0A6J8A435</accession>